<dbReference type="EMBL" id="JANPWB010000006">
    <property type="protein sequence ID" value="KAJ1176669.1"/>
    <property type="molecule type" value="Genomic_DNA"/>
</dbReference>
<reference evidence="1" key="1">
    <citation type="journal article" date="2022" name="bioRxiv">
        <title>Sequencing and chromosome-scale assembly of the giantPleurodeles waltlgenome.</title>
        <authorList>
            <person name="Brown T."/>
            <person name="Elewa A."/>
            <person name="Iarovenko S."/>
            <person name="Subramanian E."/>
            <person name="Araus A.J."/>
            <person name="Petzold A."/>
            <person name="Susuki M."/>
            <person name="Suzuki K.-i.T."/>
            <person name="Hayashi T."/>
            <person name="Toyoda A."/>
            <person name="Oliveira C."/>
            <person name="Osipova E."/>
            <person name="Leigh N.D."/>
            <person name="Simon A."/>
            <person name="Yun M.H."/>
        </authorList>
    </citation>
    <scope>NUCLEOTIDE SEQUENCE</scope>
    <source>
        <strain evidence="1">20211129_DDA</strain>
        <tissue evidence="1">Liver</tissue>
    </source>
</reference>
<dbReference type="Proteomes" id="UP001066276">
    <property type="component" value="Chromosome 3_2"/>
</dbReference>
<organism evidence="1 2">
    <name type="scientific">Pleurodeles waltl</name>
    <name type="common">Iberian ribbed newt</name>
    <dbReference type="NCBI Taxonomy" id="8319"/>
    <lineage>
        <taxon>Eukaryota</taxon>
        <taxon>Metazoa</taxon>
        <taxon>Chordata</taxon>
        <taxon>Craniata</taxon>
        <taxon>Vertebrata</taxon>
        <taxon>Euteleostomi</taxon>
        <taxon>Amphibia</taxon>
        <taxon>Batrachia</taxon>
        <taxon>Caudata</taxon>
        <taxon>Salamandroidea</taxon>
        <taxon>Salamandridae</taxon>
        <taxon>Pleurodelinae</taxon>
        <taxon>Pleurodeles</taxon>
    </lineage>
</organism>
<dbReference type="AlphaFoldDB" id="A0AAV7TKE6"/>
<protein>
    <submittedName>
        <fullName evidence="1">Uncharacterized protein</fullName>
    </submittedName>
</protein>
<proteinExistence type="predicted"/>
<comment type="caution">
    <text evidence="1">The sequence shown here is derived from an EMBL/GenBank/DDBJ whole genome shotgun (WGS) entry which is preliminary data.</text>
</comment>
<gene>
    <name evidence="1" type="ORF">NDU88_001938</name>
</gene>
<sequence length="87" mass="9665">MDKAGERSLIDQGTWPDDQIRHATSLAKLMEAIKCARTELATKIDSVAINVNLLTLDLRGVSHRITVMEANMGELQLEVATLRETVF</sequence>
<keyword evidence="2" id="KW-1185">Reference proteome</keyword>
<evidence type="ECO:0000313" key="1">
    <source>
        <dbReference type="EMBL" id="KAJ1176669.1"/>
    </source>
</evidence>
<name>A0AAV7TKE6_PLEWA</name>
<evidence type="ECO:0000313" key="2">
    <source>
        <dbReference type="Proteomes" id="UP001066276"/>
    </source>
</evidence>
<accession>A0AAV7TKE6</accession>